<keyword evidence="5" id="KW-0445">Lipid transport</keyword>
<evidence type="ECO:0000256" key="3">
    <source>
        <dbReference type="ARBA" id="ARBA00022787"/>
    </source>
</evidence>
<name>K5X3D6_AGABU</name>
<evidence type="ECO:0000313" key="12">
    <source>
        <dbReference type="EMBL" id="EKM82361.1"/>
    </source>
</evidence>
<dbReference type="PANTHER" id="PTHR28204">
    <property type="entry name" value="MITOCHONDRIAL DISTRIBUTION AND MORPHOLOGY PROTEIN 12"/>
    <property type="match status" value="1"/>
</dbReference>
<keyword evidence="7 9" id="KW-0496">Mitochondrion</keyword>
<reference evidence="13" key="1">
    <citation type="journal article" date="2012" name="Proc. Natl. Acad. Sci. U.S.A.">
        <title>Genome sequence of the button mushroom Agaricus bisporus reveals mechanisms governing adaptation to a humic-rich ecological niche.</title>
        <authorList>
            <person name="Morin E."/>
            <person name="Kohler A."/>
            <person name="Baker A.R."/>
            <person name="Foulongne-Oriol M."/>
            <person name="Lombard V."/>
            <person name="Nagy L.G."/>
            <person name="Ohm R.A."/>
            <person name="Patyshakuliyeva A."/>
            <person name="Brun A."/>
            <person name="Aerts A.L."/>
            <person name="Bailey A.M."/>
            <person name="Billette C."/>
            <person name="Coutinho P.M."/>
            <person name="Deakin G."/>
            <person name="Doddapaneni H."/>
            <person name="Floudas D."/>
            <person name="Grimwood J."/>
            <person name="Hilden K."/>
            <person name="Kuees U."/>
            <person name="LaButti K.M."/>
            <person name="Lapidus A."/>
            <person name="Lindquist E.A."/>
            <person name="Lucas S.M."/>
            <person name="Murat C."/>
            <person name="Riley R.W."/>
            <person name="Salamov A.A."/>
            <person name="Schmutz J."/>
            <person name="Subramanian V."/>
            <person name="Woesten H.A.B."/>
            <person name="Xu J."/>
            <person name="Eastwood D.C."/>
            <person name="Foster G.D."/>
            <person name="Sonnenberg A.S."/>
            <person name="Cullen D."/>
            <person name="de Vries R.P."/>
            <person name="Lundell T."/>
            <person name="Hibbett D.S."/>
            <person name="Henrissat B."/>
            <person name="Burton K.S."/>
            <person name="Kerrigan R.W."/>
            <person name="Challen M.P."/>
            <person name="Grigoriev I.V."/>
            <person name="Martin F."/>
        </authorList>
    </citation>
    <scope>NUCLEOTIDE SEQUENCE [LARGE SCALE GENOMIC DNA]</scope>
    <source>
        <strain evidence="13">JB137-S8 / ATCC MYA-4627 / FGSC 10392</strain>
    </source>
</reference>
<dbReference type="eggNOG" id="ENOG502QQS2">
    <property type="taxonomic scope" value="Eukaryota"/>
</dbReference>
<dbReference type="CDD" id="cd21672">
    <property type="entry name" value="SMP_Mdm12"/>
    <property type="match status" value="1"/>
</dbReference>
<keyword evidence="6" id="KW-0446">Lipid-binding</keyword>
<dbReference type="STRING" id="597362.K5X3D6"/>
<keyword evidence="4 9" id="KW-0256">Endoplasmic reticulum</keyword>
<dbReference type="HOGENOM" id="CLU_026794_1_0_1"/>
<feature type="region of interest" description="Disordered" evidence="10">
    <location>
        <begin position="66"/>
        <end position="85"/>
    </location>
</feature>
<evidence type="ECO:0000256" key="5">
    <source>
        <dbReference type="ARBA" id="ARBA00023055"/>
    </source>
</evidence>
<dbReference type="RefSeq" id="XP_007326128.1">
    <property type="nucleotide sequence ID" value="XM_007326066.1"/>
</dbReference>
<dbReference type="GO" id="GO:1990456">
    <property type="term" value="P:mitochondrion-endoplasmic reticulum membrane tethering"/>
    <property type="evidence" value="ECO:0007669"/>
    <property type="project" value="TreeGrafter"/>
</dbReference>
<evidence type="ECO:0000259" key="11">
    <source>
        <dbReference type="PROSITE" id="PS51847"/>
    </source>
</evidence>
<keyword evidence="2" id="KW-0813">Transport</keyword>
<dbReference type="HAMAP" id="MF_03104">
    <property type="entry name" value="Mdm12"/>
    <property type="match status" value="1"/>
</dbReference>
<evidence type="ECO:0000256" key="8">
    <source>
        <dbReference type="ARBA" id="ARBA00023136"/>
    </source>
</evidence>
<sequence>MSIDLDWLKLDGSLASHVVDLLNKQLEAVERPSFIGPVHVVSLDFGSSAPDVELVDMKDIYRDFLEGDDDDDDGGPVKVTEGGLNGTAVDEDDGFEWISRRAGNKSVEVDNPFASSSAPYPTSEPASPRPEESPPNPHPNLQLHLHVNWHSNLRISIQTSLLINYPSPIFMSLPIRLSITGLFFNGEVVVAYEGGRKRVHICILDDLDPYGPLGGRRTAGLDTDLNLLLPSIFIESEIGQTDKHVLKNVTRVERFIQDVVRKTLEEELVFPNYHTLVMGQ</sequence>
<proteinExistence type="inferred from homology"/>
<comment type="subunit">
    <text evidence="9">Component of the ER-mitochondria encounter structure (ERMES) or MDM complex, composed of MMM1, MDM10, MDM12 and MDM34. A MMM1 homodimer associates with one molecule of MDM12 on each side in a pairwise head-to-tail manner, and the SMP-LTD domains of MMM1 and MDM12 generate a continuous hydrophobic tunnel for phospholipid trafficking.</text>
</comment>
<keyword evidence="8 9" id="KW-0472">Membrane</keyword>
<dbReference type="GO" id="GO:0005789">
    <property type="term" value="C:endoplasmic reticulum membrane"/>
    <property type="evidence" value="ECO:0007669"/>
    <property type="project" value="UniProtKB-SubCell"/>
</dbReference>
<evidence type="ECO:0000256" key="9">
    <source>
        <dbReference type="HAMAP-Rule" id="MF_03104"/>
    </source>
</evidence>
<evidence type="ECO:0000256" key="2">
    <source>
        <dbReference type="ARBA" id="ARBA00022448"/>
    </source>
</evidence>
<comment type="similarity">
    <text evidence="9">Belongs to the MDM12 family.</text>
</comment>
<keyword evidence="3 9" id="KW-1000">Mitochondrion outer membrane</keyword>
<evidence type="ECO:0000256" key="10">
    <source>
        <dbReference type="SAM" id="MobiDB-lite"/>
    </source>
</evidence>
<dbReference type="GO" id="GO:0015914">
    <property type="term" value="P:phospholipid transport"/>
    <property type="evidence" value="ECO:0007669"/>
    <property type="project" value="TreeGrafter"/>
</dbReference>
<keyword evidence="13" id="KW-1185">Reference proteome</keyword>
<dbReference type="GeneID" id="18830004"/>
<dbReference type="EMBL" id="JH971386">
    <property type="protein sequence ID" value="EKM82361.1"/>
    <property type="molecule type" value="Genomic_DNA"/>
</dbReference>
<accession>K5X3D6</accession>
<dbReference type="InterPro" id="IPR031468">
    <property type="entry name" value="SMP_LBD"/>
</dbReference>
<dbReference type="FunCoup" id="K5X3D6">
    <property type="interactions" value="33"/>
</dbReference>
<evidence type="ECO:0000256" key="1">
    <source>
        <dbReference type="ARBA" id="ARBA00004370"/>
    </source>
</evidence>
<dbReference type="AlphaFoldDB" id="K5X3D6"/>
<comment type="function">
    <text evidence="9">Component of the ERMES/MDM complex, which serves as a molecular tether to connect the endoplasmic reticulum (ER) and mitochondria. Components of this complex are involved in the control of mitochondrial shape and protein biogenesis, and function in nonvesicular lipid trafficking between the ER and mitochondria. MDM12 is required for the interaction of the ER-resident membrane protein MMM1 and the outer mitochondrial membrane-resident beta-barrel protein MDM10. The MDM12-MMM1 subcomplex functions in the major beta-barrel assembly pathway that is responsible for biogenesis of all mitochondrial outer membrane beta-barrel proteins, and acts in a late step after the SAM complex. The MDM10-MDM12-MMM1 subcomplex further acts in the TOM40-specific pathway after the action of the MDM12-MMM1 complex. Essential for establishing and maintaining the structure of mitochondria and maintenance of mtDNA nucleoids.</text>
</comment>
<evidence type="ECO:0000313" key="13">
    <source>
        <dbReference type="Proteomes" id="UP000008493"/>
    </source>
</evidence>
<dbReference type="InterPro" id="IPR027532">
    <property type="entry name" value="Mdm12"/>
</dbReference>
<evidence type="ECO:0000256" key="4">
    <source>
        <dbReference type="ARBA" id="ARBA00022824"/>
    </source>
</evidence>
<dbReference type="InParanoid" id="K5X3D6"/>
<organism evidence="12 13">
    <name type="scientific">Agaricus bisporus var. burnettii (strain JB137-S8 / ATCC MYA-4627 / FGSC 10392)</name>
    <name type="common">White button mushroom</name>
    <dbReference type="NCBI Taxonomy" id="597362"/>
    <lineage>
        <taxon>Eukaryota</taxon>
        <taxon>Fungi</taxon>
        <taxon>Dikarya</taxon>
        <taxon>Basidiomycota</taxon>
        <taxon>Agaricomycotina</taxon>
        <taxon>Agaricomycetes</taxon>
        <taxon>Agaricomycetidae</taxon>
        <taxon>Agaricales</taxon>
        <taxon>Agaricineae</taxon>
        <taxon>Agaricaceae</taxon>
        <taxon>Agaricus</taxon>
    </lineage>
</organism>
<dbReference type="GO" id="GO:0045040">
    <property type="term" value="P:protein insertion into mitochondrial outer membrane"/>
    <property type="evidence" value="ECO:0007669"/>
    <property type="project" value="UniProtKB-UniRule"/>
</dbReference>
<dbReference type="GO" id="GO:0008289">
    <property type="term" value="F:lipid binding"/>
    <property type="evidence" value="ECO:0007669"/>
    <property type="project" value="UniProtKB-KW"/>
</dbReference>
<dbReference type="Pfam" id="PF26544">
    <property type="entry name" value="Mdm12"/>
    <property type="match status" value="1"/>
</dbReference>
<comment type="subcellular location">
    <subcellularLocation>
        <location evidence="1">Membrane</location>
    </subcellularLocation>
    <subcellularLocation>
        <location evidence="9">Mitochondrion outer membrane</location>
        <topology evidence="9">Peripheral membrane protein</topology>
        <orientation evidence="9">Cytoplasmic side</orientation>
    </subcellularLocation>
    <subcellularLocation>
        <location evidence="9">Endoplasmic reticulum membrane</location>
        <topology evidence="9">Peripheral membrane protein</topology>
        <orientation evidence="9">Cytoplasmic side</orientation>
    </subcellularLocation>
    <text evidence="9">The ERMES/MDM complex localizes to a few discrete foci (around 10 per single cell), that represent mitochondria-endoplasmic reticulum junctions. These foci are often found next to mtDNA nucleoids.</text>
</comment>
<evidence type="ECO:0000256" key="6">
    <source>
        <dbReference type="ARBA" id="ARBA00023121"/>
    </source>
</evidence>
<dbReference type="KEGG" id="abp:AGABI1DRAFT52482"/>
<dbReference type="OMA" id="AAWPSWI"/>
<feature type="region of interest" description="Disordered" evidence="10">
    <location>
        <begin position="108"/>
        <end position="141"/>
    </location>
</feature>
<feature type="domain" description="SMP-LTD" evidence="11">
    <location>
        <begin position="1"/>
        <end position="279"/>
    </location>
</feature>
<protein>
    <recommendedName>
        <fullName evidence="9">Mitochondrial distribution and morphology protein 12</fullName>
    </recommendedName>
    <alternativeName>
        <fullName evidence="9">Mitochondrial inheritance component MDM12</fullName>
    </alternativeName>
</protein>
<dbReference type="PANTHER" id="PTHR28204:SF1">
    <property type="entry name" value="MITOCHONDRIAL DISTRIBUTION AND MORPHOLOGY PROTEIN 12"/>
    <property type="match status" value="1"/>
</dbReference>
<dbReference type="OrthoDB" id="3356905at2759"/>
<gene>
    <name evidence="9" type="primary">MDM12</name>
    <name evidence="12" type="ORF">AGABI1DRAFT_52482</name>
</gene>
<dbReference type="GO" id="GO:0032865">
    <property type="term" value="C:ERMES complex"/>
    <property type="evidence" value="ECO:0007669"/>
    <property type="project" value="UniProtKB-UniRule"/>
</dbReference>
<evidence type="ECO:0000256" key="7">
    <source>
        <dbReference type="ARBA" id="ARBA00023128"/>
    </source>
</evidence>
<dbReference type="PROSITE" id="PS51847">
    <property type="entry name" value="SMP"/>
    <property type="match status" value="1"/>
</dbReference>
<dbReference type="Proteomes" id="UP000008493">
    <property type="component" value="Unassembled WGS sequence"/>
</dbReference>